<keyword evidence="9" id="KW-1185">Reference proteome</keyword>
<evidence type="ECO:0000256" key="3">
    <source>
        <dbReference type="ARBA" id="ARBA00022801"/>
    </source>
</evidence>
<dbReference type="Ensembl" id="ENSMFAT00000001108.2">
    <property type="protein sequence ID" value="ENSMFAP00000026926.2"/>
    <property type="gene ID" value="ENSMFAG00000044877.2"/>
</dbReference>
<dbReference type="InterPro" id="IPR018114">
    <property type="entry name" value="TRYPSIN_HIS"/>
</dbReference>
<keyword evidence="4 6" id="KW-0720">Serine protease</keyword>
<dbReference type="InterPro" id="IPR001314">
    <property type="entry name" value="Peptidase_S1A"/>
</dbReference>
<evidence type="ECO:0000313" key="8">
    <source>
        <dbReference type="Ensembl" id="ENSMFAP00000026926.2"/>
    </source>
</evidence>
<reference evidence="8" key="3">
    <citation type="submission" date="2025-09" db="UniProtKB">
        <authorList>
            <consortium name="Ensembl"/>
        </authorList>
    </citation>
    <scope>IDENTIFICATION</scope>
</reference>
<keyword evidence="3 6" id="KW-0378">Hydrolase</keyword>
<dbReference type="VEuPathDB" id="HostDB:ENSMFAG00000044877"/>
<dbReference type="SMART" id="SM00020">
    <property type="entry name" value="Tryp_SPc"/>
    <property type="match status" value="1"/>
</dbReference>
<dbReference type="GeneTree" id="ENSGT00940000155138"/>
<name>A0A2K5VQC4_MACFA</name>
<dbReference type="SUPFAM" id="SSF50494">
    <property type="entry name" value="Trypsin-like serine proteases"/>
    <property type="match status" value="1"/>
</dbReference>
<feature type="domain" description="Peptidase S1" evidence="7">
    <location>
        <begin position="81"/>
        <end position="325"/>
    </location>
</feature>
<dbReference type="InterPro" id="IPR043504">
    <property type="entry name" value="Peptidase_S1_PA_chymotrypsin"/>
</dbReference>
<keyword evidence="2" id="KW-0732">Signal</keyword>
<reference evidence="8" key="2">
    <citation type="submission" date="2025-08" db="UniProtKB">
        <authorList>
            <consortium name="Ensembl"/>
        </authorList>
    </citation>
    <scope>IDENTIFICATION</scope>
</reference>
<keyword evidence="1 6" id="KW-0645">Protease</keyword>
<dbReference type="InterPro" id="IPR009003">
    <property type="entry name" value="Peptidase_S1_PA"/>
</dbReference>
<evidence type="ECO:0000256" key="4">
    <source>
        <dbReference type="ARBA" id="ARBA00022825"/>
    </source>
</evidence>
<dbReference type="PROSITE" id="PS50240">
    <property type="entry name" value="TRYPSIN_DOM"/>
    <property type="match status" value="1"/>
</dbReference>
<dbReference type="Pfam" id="PF00089">
    <property type="entry name" value="Trypsin"/>
    <property type="match status" value="1"/>
</dbReference>
<reference evidence="8 9" key="1">
    <citation type="submission" date="2013-03" db="EMBL/GenBank/DDBJ databases">
        <authorList>
            <person name="Warren W."/>
            <person name="Wilson R.K."/>
        </authorList>
    </citation>
    <scope>NUCLEOTIDE SEQUENCE</scope>
</reference>
<dbReference type="Proteomes" id="UP000233100">
    <property type="component" value="Chromosome 20"/>
</dbReference>
<evidence type="ECO:0000256" key="6">
    <source>
        <dbReference type="RuleBase" id="RU363034"/>
    </source>
</evidence>
<evidence type="ECO:0000256" key="5">
    <source>
        <dbReference type="ARBA" id="ARBA00023157"/>
    </source>
</evidence>
<evidence type="ECO:0000256" key="2">
    <source>
        <dbReference type="ARBA" id="ARBA00022729"/>
    </source>
</evidence>
<dbReference type="FunFam" id="2.40.10.10:FF:000024">
    <property type="entry name" value="Serine protease 53"/>
    <property type="match status" value="1"/>
</dbReference>
<accession>A0A2K5VQC4</accession>
<dbReference type="PANTHER" id="PTHR24252:SF17">
    <property type="entry name" value="SUPPRESSOR OF TUMORIGENICITY 14 PROTEIN HOMOLOG-RELATED"/>
    <property type="match status" value="1"/>
</dbReference>
<dbReference type="GO" id="GO:0004252">
    <property type="term" value="F:serine-type endopeptidase activity"/>
    <property type="evidence" value="ECO:0007669"/>
    <property type="project" value="Ensembl"/>
</dbReference>
<dbReference type="PANTHER" id="PTHR24252">
    <property type="entry name" value="ACROSIN-RELATED"/>
    <property type="match status" value="1"/>
</dbReference>
<gene>
    <name evidence="8" type="primary">PRSS21</name>
</gene>
<dbReference type="Bgee" id="ENSMFAG00000044877">
    <property type="expression patterns" value="Expressed in thymus and 2 other cell types or tissues"/>
</dbReference>
<dbReference type="PROSITE" id="PS00134">
    <property type="entry name" value="TRYPSIN_HIS"/>
    <property type="match status" value="1"/>
</dbReference>
<protein>
    <submittedName>
        <fullName evidence="8">Serine protease 21</fullName>
    </submittedName>
</protein>
<keyword evidence="5" id="KW-1015">Disulfide bond</keyword>
<dbReference type="PRINTS" id="PR00722">
    <property type="entry name" value="CHYMOTRYPSIN"/>
</dbReference>
<evidence type="ECO:0000259" key="7">
    <source>
        <dbReference type="PROSITE" id="PS50240"/>
    </source>
</evidence>
<dbReference type="Gene3D" id="2.40.10.10">
    <property type="entry name" value="Trypsin-like serine proteases"/>
    <property type="match status" value="1"/>
</dbReference>
<evidence type="ECO:0000256" key="1">
    <source>
        <dbReference type="ARBA" id="ARBA00022670"/>
    </source>
</evidence>
<dbReference type="GO" id="GO:0006508">
    <property type="term" value="P:proteolysis"/>
    <property type="evidence" value="ECO:0007669"/>
    <property type="project" value="UniProtKB-KW"/>
</dbReference>
<sequence length="353" mass="39176">MGAGGGWAGRQALQSTWEGLQCHLLPALHTRGDTGWVKAWFPGWVEWEKGRGRAWGAASRGSAVPLTIRGPCGQRVITTRIVGGLDAELGRWPWQGSLRLWDSHVCGASLLSHRWALTAAHCFEEESDLSDPSGWTIQFGQLTSMPSFWSLQAYYTRYFVSNIYLSPRYLGNSPYDIALVKLSAPVTYTNHIQPICLQASTFEFQNRTDCWVTGWGNIKEDEALPSPYTLQEVQVAIINNSMCNYLFFKYSFRTDIFGDMVCAGDAQGEKDSCFGDSGGPLACNKNGLWYQIGVVSWGVGCGRPNRPGVYTNVSYHFGWIQKLMAQSGMSQPDPSWPLLFLPLLWALPLLGPA</sequence>
<dbReference type="PROSITE" id="PS00135">
    <property type="entry name" value="TRYPSIN_SER"/>
    <property type="match status" value="1"/>
</dbReference>
<dbReference type="GO" id="GO:0016020">
    <property type="term" value="C:membrane"/>
    <property type="evidence" value="ECO:0007669"/>
    <property type="project" value="Ensembl"/>
</dbReference>
<dbReference type="AlphaFoldDB" id="A0A2K5VQC4"/>
<organism evidence="8 9">
    <name type="scientific">Macaca fascicularis</name>
    <name type="common">Crab-eating macaque</name>
    <name type="synonym">Cynomolgus monkey</name>
    <dbReference type="NCBI Taxonomy" id="9541"/>
    <lineage>
        <taxon>Eukaryota</taxon>
        <taxon>Metazoa</taxon>
        <taxon>Chordata</taxon>
        <taxon>Craniata</taxon>
        <taxon>Vertebrata</taxon>
        <taxon>Euteleostomi</taxon>
        <taxon>Mammalia</taxon>
        <taxon>Eutheria</taxon>
        <taxon>Euarchontoglires</taxon>
        <taxon>Primates</taxon>
        <taxon>Haplorrhini</taxon>
        <taxon>Catarrhini</taxon>
        <taxon>Cercopithecidae</taxon>
        <taxon>Cercopithecinae</taxon>
        <taxon>Macaca</taxon>
    </lineage>
</organism>
<dbReference type="CDD" id="cd00190">
    <property type="entry name" value="Tryp_SPc"/>
    <property type="match status" value="1"/>
</dbReference>
<evidence type="ECO:0000313" key="9">
    <source>
        <dbReference type="Proteomes" id="UP000233100"/>
    </source>
</evidence>
<dbReference type="STRING" id="9541.ENSMFAP00000026926"/>
<dbReference type="InterPro" id="IPR033116">
    <property type="entry name" value="TRYPSIN_SER"/>
</dbReference>
<dbReference type="InterPro" id="IPR001254">
    <property type="entry name" value="Trypsin_dom"/>
</dbReference>
<proteinExistence type="predicted"/>